<name>K7AZ96_9ALTE</name>
<keyword evidence="1" id="KW-1133">Transmembrane helix</keyword>
<keyword evidence="3" id="KW-1185">Reference proteome</keyword>
<proteinExistence type="predicted"/>
<keyword evidence="1" id="KW-0812">Transmembrane</keyword>
<dbReference type="HOGENOM" id="CLU_3082855_0_0_6"/>
<sequence length="52" mass="6174">MTYKRYLKQQNFITLSLIDIRYERVRLCLLLVLSGIMKIVYTLMTGVHLPTL</sequence>
<evidence type="ECO:0000313" key="2">
    <source>
        <dbReference type="EMBL" id="AGH44221.1"/>
    </source>
</evidence>
<protein>
    <submittedName>
        <fullName evidence="2">Uncharacterized protein</fullName>
    </submittedName>
</protein>
<evidence type="ECO:0000256" key="1">
    <source>
        <dbReference type="SAM" id="Phobius"/>
    </source>
</evidence>
<dbReference type="STRING" id="1129794.C427_2112"/>
<organism evidence="2 3">
    <name type="scientific">Paraglaciecola psychrophila 170</name>
    <dbReference type="NCBI Taxonomy" id="1129794"/>
    <lineage>
        <taxon>Bacteria</taxon>
        <taxon>Pseudomonadati</taxon>
        <taxon>Pseudomonadota</taxon>
        <taxon>Gammaproteobacteria</taxon>
        <taxon>Alteromonadales</taxon>
        <taxon>Alteromonadaceae</taxon>
        <taxon>Paraglaciecola</taxon>
    </lineage>
</organism>
<dbReference type="PATRIC" id="fig|1129794.4.peg.2089"/>
<keyword evidence="1" id="KW-0472">Membrane</keyword>
<gene>
    <name evidence="2" type="ORF">C427_2112</name>
</gene>
<feature type="transmembrane region" description="Helical" evidence="1">
    <location>
        <begin position="27"/>
        <end position="49"/>
    </location>
</feature>
<dbReference type="EMBL" id="CP003837">
    <property type="protein sequence ID" value="AGH44221.1"/>
    <property type="molecule type" value="Genomic_DNA"/>
</dbReference>
<accession>K7AZ96</accession>
<evidence type="ECO:0000313" key="3">
    <source>
        <dbReference type="Proteomes" id="UP000011864"/>
    </source>
</evidence>
<dbReference type="KEGG" id="gps:C427_2112"/>
<dbReference type="Proteomes" id="UP000011864">
    <property type="component" value="Chromosome"/>
</dbReference>
<reference evidence="2 3" key="1">
    <citation type="journal article" date="2013" name="Genome Announc.">
        <title>Complete Genome Sequence of Glaciecola psychrophila Strain 170T.</title>
        <authorList>
            <person name="Yin J."/>
            <person name="Chen J."/>
            <person name="Liu G."/>
            <person name="Yu Y."/>
            <person name="Song L."/>
            <person name="Wang X."/>
            <person name="Qu X."/>
        </authorList>
    </citation>
    <scope>NUCLEOTIDE SEQUENCE [LARGE SCALE GENOMIC DNA]</scope>
    <source>
        <strain evidence="2 3">170</strain>
    </source>
</reference>
<dbReference type="AlphaFoldDB" id="K7AZ96"/>